<evidence type="ECO:0000256" key="1">
    <source>
        <dbReference type="SAM" id="MobiDB-lite"/>
    </source>
</evidence>
<evidence type="ECO:0000313" key="2">
    <source>
        <dbReference type="EMBL" id="ORC84344.1"/>
    </source>
</evidence>
<proteinExistence type="predicted"/>
<evidence type="ECO:0000313" key="3">
    <source>
        <dbReference type="Proteomes" id="UP000192257"/>
    </source>
</evidence>
<feature type="region of interest" description="Disordered" evidence="1">
    <location>
        <begin position="37"/>
        <end position="60"/>
    </location>
</feature>
<dbReference type="EMBL" id="NBCO01000046">
    <property type="protein sequence ID" value="ORC84344.1"/>
    <property type="molecule type" value="Genomic_DNA"/>
</dbReference>
<gene>
    <name evidence="2" type="ORF">TM35_000461630</name>
</gene>
<name>A0A1X0NHV8_9TRYP</name>
<reference evidence="2 3" key="1">
    <citation type="submission" date="2017-03" db="EMBL/GenBank/DDBJ databases">
        <title>An alternative strategy for trypanosome survival in the mammalian bloodstream revealed through genome and transcriptome analysis of the ubiquitous bovine parasite Trypanosoma (Megatrypanum) theileri.</title>
        <authorList>
            <person name="Kelly S."/>
            <person name="Ivens A."/>
            <person name="Mott A."/>
            <person name="O'Neill E."/>
            <person name="Emms D."/>
            <person name="Macleod O."/>
            <person name="Voorheis P."/>
            <person name="Matthews J."/>
            <person name="Matthews K."/>
            <person name="Carrington M."/>
        </authorList>
    </citation>
    <scope>NUCLEOTIDE SEQUENCE [LARGE SCALE GENOMIC DNA]</scope>
    <source>
        <strain evidence="2">Edinburgh</strain>
    </source>
</reference>
<keyword evidence="3" id="KW-1185">Reference proteome</keyword>
<organism evidence="2 3">
    <name type="scientific">Trypanosoma theileri</name>
    <dbReference type="NCBI Taxonomy" id="67003"/>
    <lineage>
        <taxon>Eukaryota</taxon>
        <taxon>Discoba</taxon>
        <taxon>Euglenozoa</taxon>
        <taxon>Kinetoplastea</taxon>
        <taxon>Metakinetoplastina</taxon>
        <taxon>Trypanosomatida</taxon>
        <taxon>Trypanosomatidae</taxon>
        <taxon>Trypanosoma</taxon>
    </lineage>
</organism>
<dbReference type="AlphaFoldDB" id="A0A1X0NHV8"/>
<dbReference type="OrthoDB" id="275832at2759"/>
<dbReference type="VEuPathDB" id="TriTrypDB:TM35_000461630"/>
<accession>A0A1X0NHV8</accession>
<dbReference type="RefSeq" id="XP_028878410.1">
    <property type="nucleotide sequence ID" value="XM_029030342.1"/>
</dbReference>
<comment type="caution">
    <text evidence="2">The sequence shown here is derived from an EMBL/GenBank/DDBJ whole genome shotgun (WGS) entry which is preliminary data.</text>
</comment>
<protein>
    <submittedName>
        <fullName evidence="2">Uncharacterized protein</fullName>
    </submittedName>
</protein>
<sequence length="129" mass="15212">MKLVRRARKSIRERRMKACMRDLSANLERVEMRVYKQQKHQRQQQRRVAGLRPENFVPPDVLRGEMNAELHEIECRLHREAGLPPPPPLHLQMRGDRKHDTQRPGTRRIGFVEFGAIAQTVMQRHSCAC</sequence>
<dbReference type="GeneID" id="39990122"/>
<feature type="compositionally biased region" description="Basic and acidic residues" evidence="1">
    <location>
        <begin position="93"/>
        <end position="102"/>
    </location>
</feature>
<dbReference type="Proteomes" id="UP000192257">
    <property type="component" value="Unassembled WGS sequence"/>
</dbReference>
<feature type="region of interest" description="Disordered" evidence="1">
    <location>
        <begin position="79"/>
        <end position="104"/>
    </location>
</feature>